<dbReference type="Proteomes" id="UP000032141">
    <property type="component" value="Chromosome C8"/>
</dbReference>
<feature type="compositionally biased region" description="Polar residues" evidence="1">
    <location>
        <begin position="142"/>
        <end position="152"/>
    </location>
</feature>
<feature type="compositionally biased region" description="Low complexity" evidence="1">
    <location>
        <begin position="92"/>
        <end position="120"/>
    </location>
</feature>
<keyword evidence="3" id="KW-1185">Reference proteome</keyword>
<organism evidence="2 3">
    <name type="scientific">Brassica oleracea var. oleracea</name>
    <dbReference type="NCBI Taxonomy" id="109376"/>
    <lineage>
        <taxon>Eukaryota</taxon>
        <taxon>Viridiplantae</taxon>
        <taxon>Streptophyta</taxon>
        <taxon>Embryophyta</taxon>
        <taxon>Tracheophyta</taxon>
        <taxon>Spermatophyta</taxon>
        <taxon>Magnoliopsida</taxon>
        <taxon>eudicotyledons</taxon>
        <taxon>Gunneridae</taxon>
        <taxon>Pentapetalae</taxon>
        <taxon>rosids</taxon>
        <taxon>malvids</taxon>
        <taxon>Brassicales</taxon>
        <taxon>Brassicaceae</taxon>
        <taxon>Brassiceae</taxon>
        <taxon>Brassica</taxon>
    </lineage>
</organism>
<feature type="compositionally biased region" description="Low complexity" evidence="1">
    <location>
        <begin position="75"/>
        <end position="84"/>
    </location>
</feature>
<name>A0A0D3DJ08_BRAOL</name>
<evidence type="ECO:0000256" key="1">
    <source>
        <dbReference type="SAM" id="MobiDB-lite"/>
    </source>
</evidence>
<dbReference type="EnsemblPlants" id="Bo8g004640.1">
    <property type="protein sequence ID" value="Bo8g004640.1"/>
    <property type="gene ID" value="Bo8g004640"/>
</dbReference>
<evidence type="ECO:0000313" key="3">
    <source>
        <dbReference type="Proteomes" id="UP000032141"/>
    </source>
</evidence>
<proteinExistence type="predicted"/>
<feature type="compositionally biased region" description="Low complexity" evidence="1">
    <location>
        <begin position="194"/>
        <end position="207"/>
    </location>
</feature>
<feature type="region of interest" description="Disordered" evidence="1">
    <location>
        <begin position="132"/>
        <end position="213"/>
    </location>
</feature>
<dbReference type="AlphaFoldDB" id="A0A0D3DJ08"/>
<dbReference type="HOGENOM" id="CLU_066529_0_0_1"/>
<sequence>MIHGLLLQDSTREAEFREVLKDPLQPSTSGISAAGDLAGVGLVVDLTDFGEEAVVHVDDEPVIGEFHQDPDSDSSESISSEYSDGIPRKIGVSSESPRSASCSLSASRSLSVRAPPLSPPERLLSRLTLSAASPPHAERRLSASSPFQSLIMSTDDQTRPRQRRGRGGTGSQSRDSTHIHIQDFASPHSSYHTSPSLAPAAAPLAPAAAPPGPPGVMSVAEDKFLGIYQRTHSSEFSEGSVLRNFPMKIPRNIPRNIPTDTFLGIFRELRSSEFPDEDSEEHFVGTSEDCNIGKSIEISRGSSPSVYSEDLSDELVVLGGSSEIQFLEISSEISKEFSRKNKFPRSYFRGLVSSVCR</sequence>
<reference evidence="2" key="2">
    <citation type="submission" date="2015-03" db="UniProtKB">
        <authorList>
            <consortium name="EnsemblPlants"/>
        </authorList>
    </citation>
    <scope>IDENTIFICATION</scope>
</reference>
<reference evidence="2 3" key="1">
    <citation type="journal article" date="2014" name="Genome Biol.">
        <title>Transcriptome and methylome profiling reveals relics of genome dominance in the mesopolyploid Brassica oleracea.</title>
        <authorList>
            <person name="Parkin I.A."/>
            <person name="Koh C."/>
            <person name="Tang H."/>
            <person name="Robinson S.J."/>
            <person name="Kagale S."/>
            <person name="Clarke W.E."/>
            <person name="Town C.D."/>
            <person name="Nixon J."/>
            <person name="Krishnakumar V."/>
            <person name="Bidwell S.L."/>
            <person name="Denoeud F."/>
            <person name="Belcram H."/>
            <person name="Links M.G."/>
            <person name="Just J."/>
            <person name="Clarke C."/>
            <person name="Bender T."/>
            <person name="Huebert T."/>
            <person name="Mason A.S."/>
            <person name="Pires J.C."/>
            <person name="Barker G."/>
            <person name="Moore J."/>
            <person name="Walley P.G."/>
            <person name="Manoli S."/>
            <person name="Batley J."/>
            <person name="Edwards D."/>
            <person name="Nelson M.N."/>
            <person name="Wang X."/>
            <person name="Paterson A.H."/>
            <person name="King G."/>
            <person name="Bancroft I."/>
            <person name="Chalhoub B."/>
            <person name="Sharpe A.G."/>
        </authorList>
    </citation>
    <scope>NUCLEOTIDE SEQUENCE</scope>
    <source>
        <strain evidence="2 3">cv. TO1000</strain>
    </source>
</reference>
<accession>A0A0D3DJ08</accession>
<protein>
    <submittedName>
        <fullName evidence="2">Uncharacterized protein</fullName>
    </submittedName>
</protein>
<evidence type="ECO:0000313" key="2">
    <source>
        <dbReference type="EnsemblPlants" id="Bo8g004640.1"/>
    </source>
</evidence>
<dbReference type="Gramene" id="Bo8g004640.1">
    <property type="protein sequence ID" value="Bo8g004640.1"/>
    <property type="gene ID" value="Bo8g004640"/>
</dbReference>
<feature type="region of interest" description="Disordered" evidence="1">
    <location>
        <begin position="60"/>
        <end position="120"/>
    </location>
</feature>